<dbReference type="Proteomes" id="UP001145069">
    <property type="component" value="Unassembled WGS sequence"/>
</dbReference>
<keyword evidence="1" id="KW-1133">Transmembrane helix</keyword>
<evidence type="ECO:0000313" key="2">
    <source>
        <dbReference type="EMBL" id="MDC3417619.1"/>
    </source>
</evidence>
<organism evidence="2 3">
    <name type="scientific">Aquibacillus salsiterrae</name>
    <dbReference type="NCBI Taxonomy" id="2950439"/>
    <lineage>
        <taxon>Bacteria</taxon>
        <taxon>Bacillati</taxon>
        <taxon>Bacillota</taxon>
        <taxon>Bacilli</taxon>
        <taxon>Bacillales</taxon>
        <taxon>Bacillaceae</taxon>
        <taxon>Aquibacillus</taxon>
    </lineage>
</organism>
<feature type="transmembrane region" description="Helical" evidence="1">
    <location>
        <begin position="6"/>
        <end position="25"/>
    </location>
</feature>
<reference evidence="2" key="1">
    <citation type="submission" date="2022-06" db="EMBL/GenBank/DDBJ databases">
        <title>Aquibacillus sp. a new bacterium isolated from soil saline samples.</title>
        <authorList>
            <person name="Galisteo C."/>
            <person name="De La Haba R."/>
            <person name="Sanchez-Porro C."/>
            <person name="Ventosa A."/>
        </authorList>
    </citation>
    <scope>NUCLEOTIDE SEQUENCE</scope>
    <source>
        <strain evidence="2">3ASR75-54</strain>
    </source>
</reference>
<proteinExistence type="predicted"/>
<accession>A0A9X3WHR0</accession>
<protein>
    <submittedName>
        <fullName evidence="2">Uncharacterized protein</fullName>
    </submittedName>
</protein>
<dbReference type="EMBL" id="JAMQKC010000011">
    <property type="protein sequence ID" value="MDC3417619.1"/>
    <property type="molecule type" value="Genomic_DNA"/>
</dbReference>
<keyword evidence="1" id="KW-0472">Membrane</keyword>
<dbReference type="AlphaFoldDB" id="A0A9X3WHR0"/>
<name>A0A9X3WHR0_9BACI</name>
<keyword evidence="1" id="KW-0812">Transmembrane</keyword>
<comment type="caution">
    <text evidence="2">The sequence shown here is derived from an EMBL/GenBank/DDBJ whole genome shotgun (WGS) entry which is preliminary data.</text>
</comment>
<keyword evidence="3" id="KW-1185">Reference proteome</keyword>
<sequence>MKQEYAIYGIILMLVISVIVNVISLSKINQVESQIQFISSNQQNIQYEVSNQANEVNNFLNDMKREQSWISPFDVDLPATDNDPQAILQWQIKELQSGAKVTLYYLMGAGESYTAVPAEQINQGLFEAKVPLNLDLRPQWEIGFMSGNSSIQETRKKVAEEQYQQNVLKYYVSMSNGEIEKNSDIKTTYLGDYGVDSYGIIQSDIELREKSITVNLYHHNQNISDNVIEQVYLSVYEGDSLVAEEQLNAMEGDAQTDKKSSYFRLEKEKNYENKRLVIKVIYSNGKTFTKSVN</sequence>
<dbReference type="RefSeq" id="WP_272446689.1">
    <property type="nucleotide sequence ID" value="NZ_JAMQKC010000011.1"/>
</dbReference>
<gene>
    <name evidence="2" type="ORF">NC799_11995</name>
</gene>
<evidence type="ECO:0000256" key="1">
    <source>
        <dbReference type="SAM" id="Phobius"/>
    </source>
</evidence>
<evidence type="ECO:0000313" key="3">
    <source>
        <dbReference type="Proteomes" id="UP001145069"/>
    </source>
</evidence>